<dbReference type="CDD" id="cd00075">
    <property type="entry name" value="HATPase"/>
    <property type="match status" value="1"/>
</dbReference>
<dbReference type="InterPro" id="IPR036097">
    <property type="entry name" value="HisK_dim/P_sf"/>
</dbReference>
<protein>
    <recommendedName>
        <fullName evidence="2">histidine kinase</fullName>
        <ecNumber evidence="2">2.7.13.3</ecNumber>
    </recommendedName>
</protein>
<dbReference type="Proteomes" id="UP000706525">
    <property type="component" value="Unassembled WGS sequence"/>
</dbReference>
<organism evidence="5 6">
    <name type="scientific">Cupriavidus pampae</name>
    <dbReference type="NCBI Taxonomy" id="659251"/>
    <lineage>
        <taxon>Bacteria</taxon>
        <taxon>Pseudomonadati</taxon>
        <taxon>Pseudomonadota</taxon>
        <taxon>Betaproteobacteria</taxon>
        <taxon>Burkholderiales</taxon>
        <taxon>Burkholderiaceae</taxon>
        <taxon>Cupriavidus</taxon>
    </lineage>
</organism>
<dbReference type="SUPFAM" id="SSF47384">
    <property type="entry name" value="Homodimeric domain of signal transducing histidine kinase"/>
    <property type="match status" value="1"/>
</dbReference>
<dbReference type="InterPro" id="IPR036890">
    <property type="entry name" value="HATPase_C_sf"/>
</dbReference>
<dbReference type="Gene3D" id="3.30.565.10">
    <property type="entry name" value="Histidine kinase-like ATPase, C-terminal domain"/>
    <property type="match status" value="1"/>
</dbReference>
<comment type="catalytic activity">
    <reaction evidence="1">
        <text>ATP + protein L-histidine = ADP + protein N-phospho-L-histidine.</text>
        <dbReference type="EC" id="2.7.13.3"/>
    </reaction>
</comment>
<dbReference type="Gene3D" id="3.30.450.40">
    <property type="match status" value="1"/>
</dbReference>
<dbReference type="EC" id="2.7.13.3" evidence="2"/>
<dbReference type="InterPro" id="IPR005467">
    <property type="entry name" value="His_kinase_dom"/>
</dbReference>
<evidence type="ECO:0000259" key="4">
    <source>
        <dbReference type="PROSITE" id="PS50109"/>
    </source>
</evidence>
<evidence type="ECO:0000256" key="3">
    <source>
        <dbReference type="ARBA" id="ARBA00022553"/>
    </source>
</evidence>
<dbReference type="Gene3D" id="1.10.287.130">
    <property type="match status" value="1"/>
</dbReference>
<dbReference type="PROSITE" id="PS50109">
    <property type="entry name" value="HIS_KIN"/>
    <property type="match status" value="1"/>
</dbReference>
<feature type="domain" description="Histidine kinase" evidence="4">
    <location>
        <begin position="150"/>
        <end position="362"/>
    </location>
</feature>
<dbReference type="SUPFAM" id="SSF55781">
    <property type="entry name" value="GAF domain-like"/>
    <property type="match status" value="1"/>
</dbReference>
<dbReference type="CDD" id="cd00082">
    <property type="entry name" value="HisKA"/>
    <property type="match status" value="1"/>
</dbReference>
<evidence type="ECO:0000313" key="6">
    <source>
        <dbReference type="Proteomes" id="UP000706525"/>
    </source>
</evidence>
<keyword evidence="3" id="KW-0597">Phosphoprotein</keyword>
<evidence type="ECO:0000256" key="1">
    <source>
        <dbReference type="ARBA" id="ARBA00000085"/>
    </source>
</evidence>
<name>A0ABN7ZRA8_9BURK</name>
<dbReference type="SMART" id="SM00388">
    <property type="entry name" value="HisKA"/>
    <property type="match status" value="1"/>
</dbReference>
<dbReference type="SUPFAM" id="SSF55874">
    <property type="entry name" value="ATPase domain of HSP90 chaperone/DNA topoisomerase II/histidine kinase"/>
    <property type="match status" value="1"/>
</dbReference>
<dbReference type="Pfam" id="PF02518">
    <property type="entry name" value="HATPase_c"/>
    <property type="match status" value="1"/>
</dbReference>
<keyword evidence="6" id="KW-1185">Reference proteome</keyword>
<dbReference type="SMART" id="SM00387">
    <property type="entry name" value="HATPase_c"/>
    <property type="match status" value="1"/>
</dbReference>
<dbReference type="InterPro" id="IPR004358">
    <property type="entry name" value="Sig_transdc_His_kin-like_C"/>
</dbReference>
<evidence type="ECO:0000313" key="5">
    <source>
        <dbReference type="EMBL" id="CAG9186871.1"/>
    </source>
</evidence>
<sequence length="362" mass="39500">MGFSAVARVTDESWTACAVHDRVSFGLDAGGQLDLRTTLCFESRAARQPIVVDDFEMHPLYRNHHTPRLYGLRSYISVPIVLPDGSYFGNLCAIDSQPASVANSRTLAIFESFASLIAAQLANDRATQGVYAALSQEREVAKLREQFIAVLGHDLRNPLSAISYAAQSLIAQSSEPLSMKAGQRIQSAVQRMSRLIEDVMDFARGRLGAGMSVSMREEADLTSPLRAVIAELAETHRPREVLEEIHIAGPIRCDVIRLQQLVSNLLGNAIAYGDVDTPIVVRAHSSHGQLMITVTNGGTPIAPENLKRIFEPYWRPAQRSSVGGLGLGLYICHEIVKAHGGTLEVRSTNEAGTCFTARLPLR</sequence>
<dbReference type="PANTHER" id="PTHR43547:SF2">
    <property type="entry name" value="HYBRID SIGNAL TRANSDUCTION HISTIDINE KINASE C"/>
    <property type="match status" value="1"/>
</dbReference>
<proteinExistence type="predicted"/>
<dbReference type="PRINTS" id="PR00344">
    <property type="entry name" value="BCTRLSENSOR"/>
</dbReference>
<dbReference type="Pfam" id="PF01590">
    <property type="entry name" value="GAF"/>
    <property type="match status" value="1"/>
</dbReference>
<dbReference type="GO" id="GO:0016740">
    <property type="term" value="F:transferase activity"/>
    <property type="evidence" value="ECO:0007669"/>
    <property type="project" value="UniProtKB-KW"/>
</dbReference>
<dbReference type="InterPro" id="IPR029016">
    <property type="entry name" value="GAF-like_dom_sf"/>
</dbReference>
<accession>A0ABN7ZRA8</accession>
<dbReference type="PANTHER" id="PTHR43547">
    <property type="entry name" value="TWO-COMPONENT HISTIDINE KINASE"/>
    <property type="match status" value="1"/>
</dbReference>
<keyword evidence="5" id="KW-0808">Transferase</keyword>
<dbReference type="InterPro" id="IPR003661">
    <property type="entry name" value="HisK_dim/P_dom"/>
</dbReference>
<dbReference type="InterPro" id="IPR003018">
    <property type="entry name" value="GAF"/>
</dbReference>
<dbReference type="InterPro" id="IPR003594">
    <property type="entry name" value="HATPase_dom"/>
</dbReference>
<comment type="caution">
    <text evidence="5">The sequence shown here is derived from an EMBL/GenBank/DDBJ whole genome shotgun (WGS) entry which is preliminary data.</text>
</comment>
<evidence type="ECO:0000256" key="2">
    <source>
        <dbReference type="ARBA" id="ARBA00012438"/>
    </source>
</evidence>
<dbReference type="Pfam" id="PF00512">
    <property type="entry name" value="HisKA"/>
    <property type="match status" value="1"/>
</dbReference>
<gene>
    <name evidence="5" type="primary">sasA_23</name>
    <name evidence="5" type="ORF">LMG32289_06670</name>
</gene>
<dbReference type="EMBL" id="CAJZAG010000021">
    <property type="protein sequence ID" value="CAG9186871.1"/>
    <property type="molecule type" value="Genomic_DNA"/>
</dbReference>
<reference evidence="5 6" key="1">
    <citation type="submission" date="2021-08" db="EMBL/GenBank/DDBJ databases">
        <authorList>
            <person name="Peeters C."/>
        </authorList>
    </citation>
    <scope>NUCLEOTIDE SEQUENCE [LARGE SCALE GENOMIC DNA]</scope>
    <source>
        <strain evidence="5 6">LMG 32289</strain>
    </source>
</reference>